<dbReference type="Proteomes" id="UP000827626">
    <property type="component" value="Segment"/>
</dbReference>
<sequence length="89" mass="10671">MENYYILVSKGSIVGKRVVKVYHARKYGNMPYVYLSHGQWGWISLEMLKEIGEDFLIIKKPYFNGCKDVKKVKVFKEKKGWWKDELYED</sequence>
<gene>
    <name evidence="1" type="ORF">SARAHDANIELLE_37</name>
</gene>
<organism evidence="1 2">
    <name type="scientific">Hafnia phage vB_HpaM_SarahDanielle</name>
    <dbReference type="NCBI Taxonomy" id="2836113"/>
    <lineage>
        <taxon>Viruses</taxon>
        <taxon>Duplodnaviria</taxon>
        <taxon>Heunggongvirae</taxon>
        <taxon>Uroviricota</taxon>
        <taxon>Caudoviricetes</taxon>
        <taxon>Andersonviridae</taxon>
        <taxon>Andersonviridae incertae sedis</taxon>
        <taxon>Daniellevirus</taxon>
        <taxon>Daniellevirus danielle</taxon>
    </lineage>
</organism>
<name>A0AAE8BC34_9CAUD</name>
<dbReference type="EMBL" id="MW749010">
    <property type="protein sequence ID" value="QYA57465.1"/>
    <property type="molecule type" value="Genomic_DNA"/>
</dbReference>
<proteinExistence type="predicted"/>
<evidence type="ECO:0000313" key="1">
    <source>
        <dbReference type="EMBL" id="QYA57465.1"/>
    </source>
</evidence>
<evidence type="ECO:0000313" key="2">
    <source>
        <dbReference type="Proteomes" id="UP000827626"/>
    </source>
</evidence>
<accession>A0AAE8BC34</accession>
<reference evidence="1" key="1">
    <citation type="submission" date="2021-03" db="EMBL/GenBank/DDBJ databases">
        <authorList>
            <person name="Thompson D.W."/>
            <person name="Brown H.M.F."/>
            <person name="Thompson S.D."/>
            <person name="Grose J.H."/>
        </authorList>
    </citation>
    <scope>NUCLEOTIDE SEQUENCE</scope>
</reference>
<protein>
    <submittedName>
        <fullName evidence="1">Uncharacterized protein</fullName>
    </submittedName>
</protein>
<keyword evidence="2" id="KW-1185">Reference proteome</keyword>